<evidence type="ECO:0000313" key="3">
    <source>
        <dbReference type="Proteomes" id="UP000250003"/>
    </source>
</evidence>
<keyword evidence="1" id="KW-1133">Transmembrane helix</keyword>
<accession>A0A2Z4UBY5</accession>
<dbReference type="InterPro" id="IPR023804">
    <property type="entry name" value="DUF3792_TM"/>
</dbReference>
<dbReference type="Proteomes" id="UP000250003">
    <property type="component" value="Chromosome"/>
</dbReference>
<gene>
    <name evidence="2" type="ORF">DQQ01_10690</name>
</gene>
<sequence length="124" mass="13509">MEQTMSKNAKPLLMMKALVLAYAVTGILLLLLAYLLYKMGLGESQVNLGIMVIYIVSSLLGGFYLGKKIKVRRFVWGMGVGSGYALLLIAVTFLTEHHMRGDIKEMALLFFLCVTGGALGGMLS</sequence>
<dbReference type="Pfam" id="PF12670">
    <property type="entry name" value="DUF3792"/>
    <property type="match status" value="1"/>
</dbReference>
<feature type="transmembrane region" description="Helical" evidence="1">
    <location>
        <begin position="48"/>
        <end position="66"/>
    </location>
</feature>
<keyword evidence="1" id="KW-0812">Transmembrane</keyword>
<dbReference type="EMBL" id="CP030280">
    <property type="protein sequence ID" value="AWY98542.1"/>
    <property type="molecule type" value="Genomic_DNA"/>
</dbReference>
<evidence type="ECO:0000313" key="2">
    <source>
        <dbReference type="EMBL" id="AWY98542.1"/>
    </source>
</evidence>
<keyword evidence="3" id="KW-1185">Reference proteome</keyword>
<proteinExistence type="predicted"/>
<dbReference type="OrthoDB" id="1779887at2"/>
<name>A0A2Z4UBY5_9FIRM</name>
<feature type="transmembrane region" description="Helical" evidence="1">
    <location>
        <begin position="73"/>
        <end position="94"/>
    </location>
</feature>
<organism evidence="2 3">
    <name type="scientific">Blautia argi</name>
    <dbReference type="NCBI Taxonomy" id="1912897"/>
    <lineage>
        <taxon>Bacteria</taxon>
        <taxon>Bacillati</taxon>
        <taxon>Bacillota</taxon>
        <taxon>Clostridia</taxon>
        <taxon>Lachnospirales</taxon>
        <taxon>Lachnospiraceae</taxon>
        <taxon>Blautia</taxon>
    </lineage>
</organism>
<evidence type="ECO:0000256" key="1">
    <source>
        <dbReference type="SAM" id="Phobius"/>
    </source>
</evidence>
<keyword evidence="1" id="KW-0472">Membrane</keyword>
<protein>
    <submittedName>
        <fullName evidence="2">TIGR04086 family membrane protein</fullName>
    </submittedName>
</protein>
<dbReference type="RefSeq" id="WP_111920029.1">
    <property type="nucleotide sequence ID" value="NZ_CAUWHR010000002.1"/>
</dbReference>
<feature type="transmembrane region" description="Helical" evidence="1">
    <location>
        <begin position="106"/>
        <end position="123"/>
    </location>
</feature>
<dbReference type="NCBIfam" id="TIGR04086">
    <property type="entry name" value="TIGR04086_membr"/>
    <property type="match status" value="1"/>
</dbReference>
<reference evidence="3" key="1">
    <citation type="submission" date="2018-06" db="EMBL/GenBank/DDBJ databases">
        <title>Description of Blautia argi sp. nov., a new anaerobic isolated from dog feces.</title>
        <authorList>
            <person name="Chang Y.-H."/>
            <person name="Paek J."/>
            <person name="Shin Y."/>
        </authorList>
    </citation>
    <scope>NUCLEOTIDE SEQUENCE [LARGE SCALE GENOMIC DNA]</scope>
    <source>
        <strain evidence="3">KCTC 15426</strain>
    </source>
</reference>
<dbReference type="KEGG" id="blau:DQQ01_10690"/>
<feature type="transmembrane region" description="Helical" evidence="1">
    <location>
        <begin position="12"/>
        <end position="36"/>
    </location>
</feature>
<dbReference type="AlphaFoldDB" id="A0A2Z4UBY5"/>